<evidence type="ECO:0000256" key="3">
    <source>
        <dbReference type="ARBA" id="ARBA00022691"/>
    </source>
</evidence>
<evidence type="ECO:0000259" key="4">
    <source>
        <dbReference type="Pfam" id="PF13649"/>
    </source>
</evidence>
<keyword evidence="6" id="KW-1185">Reference proteome</keyword>
<comment type="caution">
    <text evidence="5">The sequence shown here is derived from an EMBL/GenBank/DDBJ whole genome shotgun (WGS) entry which is preliminary data.</text>
</comment>
<evidence type="ECO:0000313" key="5">
    <source>
        <dbReference type="EMBL" id="MBB4797424.1"/>
    </source>
</evidence>
<dbReference type="RefSeq" id="WP_184268019.1">
    <property type="nucleotide sequence ID" value="NZ_JACHKY010000002.1"/>
</dbReference>
<evidence type="ECO:0000313" key="6">
    <source>
        <dbReference type="Proteomes" id="UP000539957"/>
    </source>
</evidence>
<evidence type="ECO:0000256" key="2">
    <source>
        <dbReference type="ARBA" id="ARBA00022679"/>
    </source>
</evidence>
<protein>
    <submittedName>
        <fullName evidence="5">SAM-dependent methyltransferase</fullName>
    </submittedName>
</protein>
<reference evidence="5 6" key="1">
    <citation type="submission" date="2020-08" db="EMBL/GenBank/DDBJ databases">
        <title>Functional genomics of gut bacteria from endangered species of beetles.</title>
        <authorList>
            <person name="Carlos-Shanley C."/>
        </authorList>
    </citation>
    <scope>NUCLEOTIDE SEQUENCE [LARGE SCALE GENOMIC DNA]</scope>
    <source>
        <strain evidence="5 6">S00123</strain>
    </source>
</reference>
<sequence>MTQPHTQPNQAQSALWNSRGGEVWVEQQQLLDRLFLPFERLLSEAVAASGARSILDIGCGAGATTLAAARRLAPEGRCTGLDISGPLITAARRRAETEGLTNAHFIAGDAQDHAFAPHSFDAVISRFGVMFFDDPTAAFANLRRAARDGGDLTFIAWRGMAENPFMVAAEQASDPYLPALAPREPAAPGQFAFADAQRIRDILKPEWSDIDIQPLDVPCTLSPDDLTTYAGRMGRVGQMLPDLDEATRTTVMQAVNQAFEPFMIDGVARFTAACWLVRARAG</sequence>
<dbReference type="Pfam" id="PF13649">
    <property type="entry name" value="Methyltransf_25"/>
    <property type="match status" value="1"/>
</dbReference>
<dbReference type="SUPFAM" id="SSF53335">
    <property type="entry name" value="S-adenosyl-L-methionine-dependent methyltransferases"/>
    <property type="match status" value="1"/>
</dbReference>
<dbReference type="EMBL" id="JACHKY010000002">
    <property type="protein sequence ID" value="MBB4797424.1"/>
    <property type="molecule type" value="Genomic_DNA"/>
</dbReference>
<keyword evidence="3" id="KW-0949">S-adenosyl-L-methionine</keyword>
<accession>A0A7W7IN50</accession>
<evidence type="ECO:0000256" key="1">
    <source>
        <dbReference type="ARBA" id="ARBA00022603"/>
    </source>
</evidence>
<gene>
    <name evidence="5" type="ORF">HNP32_001148</name>
</gene>
<feature type="domain" description="Methyltransferase" evidence="4">
    <location>
        <begin position="54"/>
        <end position="150"/>
    </location>
</feature>
<dbReference type="GO" id="GO:0032259">
    <property type="term" value="P:methylation"/>
    <property type="evidence" value="ECO:0007669"/>
    <property type="project" value="UniProtKB-KW"/>
</dbReference>
<keyword evidence="1 5" id="KW-0489">Methyltransferase</keyword>
<dbReference type="GO" id="GO:0008168">
    <property type="term" value="F:methyltransferase activity"/>
    <property type="evidence" value="ECO:0007669"/>
    <property type="project" value="UniProtKB-KW"/>
</dbReference>
<dbReference type="InterPro" id="IPR029063">
    <property type="entry name" value="SAM-dependent_MTases_sf"/>
</dbReference>
<dbReference type="InterPro" id="IPR041698">
    <property type="entry name" value="Methyltransf_25"/>
</dbReference>
<keyword evidence="2 5" id="KW-0808">Transferase</keyword>
<name>A0A7W7IN50_9CAUL</name>
<dbReference type="AlphaFoldDB" id="A0A7W7IN50"/>
<dbReference type="PANTHER" id="PTHR43464:SF19">
    <property type="entry name" value="UBIQUINONE BIOSYNTHESIS O-METHYLTRANSFERASE, MITOCHONDRIAL"/>
    <property type="match status" value="1"/>
</dbReference>
<dbReference type="Gene3D" id="3.40.50.150">
    <property type="entry name" value="Vaccinia Virus protein VP39"/>
    <property type="match status" value="1"/>
</dbReference>
<proteinExistence type="predicted"/>
<dbReference type="Proteomes" id="UP000539957">
    <property type="component" value="Unassembled WGS sequence"/>
</dbReference>
<organism evidence="5 6">
    <name type="scientific">Brevundimonas bullata</name>
    <dbReference type="NCBI Taxonomy" id="13160"/>
    <lineage>
        <taxon>Bacteria</taxon>
        <taxon>Pseudomonadati</taxon>
        <taxon>Pseudomonadota</taxon>
        <taxon>Alphaproteobacteria</taxon>
        <taxon>Caulobacterales</taxon>
        <taxon>Caulobacteraceae</taxon>
        <taxon>Brevundimonas</taxon>
    </lineage>
</organism>
<dbReference type="PANTHER" id="PTHR43464">
    <property type="entry name" value="METHYLTRANSFERASE"/>
    <property type="match status" value="1"/>
</dbReference>
<dbReference type="CDD" id="cd02440">
    <property type="entry name" value="AdoMet_MTases"/>
    <property type="match status" value="1"/>
</dbReference>